<sequence length="223" mass="24237">MARAQIIVHETDPVRQRRVPGTLLPALEELGFSVGIGTFLDGGDVAPGADVVVVMGSRHAAYDDTLPWLAPELEFLHHTDSPVFGVCFGGQALSRALGGTVTLAPQPERGFVDLDGDLPARRWMEFHYDAFTLPPGAELVSRNETGVQAFRSGRSMGLQFHPEITPDVFETWAESWSPEFLASVEAEVDLEAVRKEIAGRQDELAAQCRALLGRFLDAAKPAT</sequence>
<dbReference type="InterPro" id="IPR044992">
    <property type="entry name" value="ChyE-like"/>
</dbReference>
<evidence type="ECO:0000313" key="2">
    <source>
        <dbReference type="EMBL" id="SDF88329.1"/>
    </source>
</evidence>
<dbReference type="PANTHER" id="PTHR42695:SF5">
    <property type="entry name" value="GLUTAMINE AMIDOTRANSFERASE YLR126C-RELATED"/>
    <property type="match status" value="1"/>
</dbReference>
<keyword evidence="3" id="KW-1185">Reference proteome</keyword>
<dbReference type="SUPFAM" id="SSF52317">
    <property type="entry name" value="Class I glutamine amidotransferase-like"/>
    <property type="match status" value="1"/>
</dbReference>
<dbReference type="GO" id="GO:0016740">
    <property type="term" value="F:transferase activity"/>
    <property type="evidence" value="ECO:0007669"/>
    <property type="project" value="UniProtKB-KW"/>
</dbReference>
<dbReference type="EMBL" id="FNBE01000007">
    <property type="protein sequence ID" value="SDF88329.1"/>
    <property type="molecule type" value="Genomic_DNA"/>
</dbReference>
<dbReference type="InterPro" id="IPR017926">
    <property type="entry name" value="GATASE"/>
</dbReference>
<organism evidence="2 3">
    <name type="scientific">Pseudonocardia oroxyli</name>
    <dbReference type="NCBI Taxonomy" id="366584"/>
    <lineage>
        <taxon>Bacteria</taxon>
        <taxon>Bacillati</taxon>
        <taxon>Actinomycetota</taxon>
        <taxon>Actinomycetes</taxon>
        <taxon>Pseudonocardiales</taxon>
        <taxon>Pseudonocardiaceae</taxon>
        <taxon>Pseudonocardia</taxon>
    </lineage>
</organism>
<dbReference type="PROSITE" id="PS51273">
    <property type="entry name" value="GATASE_TYPE_1"/>
    <property type="match status" value="1"/>
</dbReference>
<dbReference type="Gene3D" id="3.40.50.880">
    <property type="match status" value="1"/>
</dbReference>
<reference evidence="2 3" key="1">
    <citation type="submission" date="2016-10" db="EMBL/GenBank/DDBJ databases">
        <authorList>
            <person name="de Groot N.N."/>
        </authorList>
    </citation>
    <scope>NUCLEOTIDE SEQUENCE [LARGE SCALE GENOMIC DNA]</scope>
    <source>
        <strain evidence="2 3">CGMCC 4.3143</strain>
    </source>
</reference>
<dbReference type="OrthoDB" id="5196541at2"/>
<keyword evidence="2" id="KW-0315">Glutamine amidotransferase</keyword>
<name>A0A1G7PRR7_PSEOR</name>
<dbReference type="GO" id="GO:0005829">
    <property type="term" value="C:cytosol"/>
    <property type="evidence" value="ECO:0007669"/>
    <property type="project" value="TreeGrafter"/>
</dbReference>
<feature type="domain" description="Glutamine amidotransferase" evidence="1">
    <location>
        <begin position="79"/>
        <end position="168"/>
    </location>
</feature>
<dbReference type="InterPro" id="IPR029062">
    <property type="entry name" value="Class_I_gatase-like"/>
</dbReference>
<dbReference type="RefSeq" id="WP_093083350.1">
    <property type="nucleotide sequence ID" value="NZ_FNBE01000007.1"/>
</dbReference>
<keyword evidence="2" id="KW-0808">Transferase</keyword>
<dbReference type="STRING" id="366584.SAMN05216377_107199"/>
<dbReference type="Proteomes" id="UP000198967">
    <property type="component" value="Unassembled WGS sequence"/>
</dbReference>
<proteinExistence type="predicted"/>
<evidence type="ECO:0000259" key="1">
    <source>
        <dbReference type="Pfam" id="PF00117"/>
    </source>
</evidence>
<dbReference type="AlphaFoldDB" id="A0A1G7PRR7"/>
<dbReference type="PANTHER" id="PTHR42695">
    <property type="entry name" value="GLUTAMINE AMIDOTRANSFERASE YLR126C-RELATED"/>
    <property type="match status" value="1"/>
</dbReference>
<dbReference type="Pfam" id="PF00117">
    <property type="entry name" value="GATase"/>
    <property type="match status" value="1"/>
</dbReference>
<protein>
    <submittedName>
        <fullName evidence="2">GMP synthase-Glutamine amidotransferase</fullName>
    </submittedName>
</protein>
<gene>
    <name evidence="2" type="ORF">SAMN05216377_107199</name>
</gene>
<accession>A0A1G7PRR7</accession>
<evidence type="ECO:0000313" key="3">
    <source>
        <dbReference type="Proteomes" id="UP000198967"/>
    </source>
</evidence>